<protein>
    <recommendedName>
        <fullName evidence="11">Probable nicotinate-nucleotide adenylyltransferase</fullName>
        <ecNumber evidence="11">2.7.7.18</ecNumber>
    </recommendedName>
    <alternativeName>
        <fullName evidence="11">Deamido-NAD(+) diphosphorylase</fullName>
    </alternativeName>
    <alternativeName>
        <fullName evidence="11">Deamido-NAD(+) pyrophosphorylase</fullName>
    </alternativeName>
    <alternativeName>
        <fullName evidence="11">Nicotinate mononucleotide adenylyltransferase</fullName>
        <shortName evidence="11">NaMN adenylyltransferase</shortName>
    </alternativeName>
</protein>
<evidence type="ECO:0000256" key="7">
    <source>
        <dbReference type="ARBA" id="ARBA00022741"/>
    </source>
</evidence>
<evidence type="ECO:0000256" key="2">
    <source>
        <dbReference type="ARBA" id="ARBA00005019"/>
    </source>
</evidence>
<dbReference type="KEGG" id="njp:NEJAP_0501"/>
<keyword evidence="9 11" id="KW-0520">NAD</keyword>
<organism evidence="13 14">
    <name type="scientific">Neptunomonas japonica JAMM 1380</name>
    <dbReference type="NCBI Taxonomy" id="1441457"/>
    <lineage>
        <taxon>Bacteria</taxon>
        <taxon>Pseudomonadati</taxon>
        <taxon>Pseudomonadota</taxon>
        <taxon>Gammaproteobacteria</taxon>
        <taxon>Oceanospirillales</taxon>
        <taxon>Oceanospirillaceae</taxon>
        <taxon>Neptunomonas</taxon>
    </lineage>
</organism>
<dbReference type="InterPro" id="IPR014729">
    <property type="entry name" value="Rossmann-like_a/b/a_fold"/>
</dbReference>
<name>A0A7R6P6Z5_9GAMM</name>
<dbReference type="GO" id="GO:0005524">
    <property type="term" value="F:ATP binding"/>
    <property type="evidence" value="ECO:0007669"/>
    <property type="project" value="UniProtKB-KW"/>
</dbReference>
<evidence type="ECO:0000256" key="9">
    <source>
        <dbReference type="ARBA" id="ARBA00023027"/>
    </source>
</evidence>
<evidence type="ECO:0000259" key="12">
    <source>
        <dbReference type="Pfam" id="PF01467"/>
    </source>
</evidence>
<accession>A0A7R6P6Z5</accession>
<comment type="function">
    <text evidence="1 11">Catalyzes the reversible adenylation of nicotinate mononucleotide (NaMN) to nicotinic acid adenine dinucleotide (NaAD).</text>
</comment>
<gene>
    <name evidence="11 13" type="primary">nadD</name>
    <name evidence="13" type="ORF">NEJAP_0501</name>
</gene>
<dbReference type="HAMAP" id="MF_00244">
    <property type="entry name" value="NaMN_adenylyltr"/>
    <property type="match status" value="1"/>
</dbReference>
<sequence length="216" mass="24464">MATAHVFMGGTFDPIHFGHLRTALEIQQWLKVESVHLMPANVPVHRQAPGSNALARLTMVEDAIVGEPALRCDSREILSDKPSYTIYTLEALRKELGSEIPVCMVIGMDSFLSLDTWFRFDEYLSFCHIIVAARPGYLFEPNQTLKQLLQGHQVDTKNDILKKPSGSILLHELTPLSISATYIRELMASGKSPRYLLPDSVWRYIQKNKLYYTDKG</sequence>
<keyword evidence="6 11" id="KW-0548">Nucleotidyltransferase</keyword>
<keyword evidence="8 11" id="KW-0067">ATP-binding</keyword>
<keyword evidence="5 11" id="KW-0808">Transferase</keyword>
<evidence type="ECO:0000256" key="11">
    <source>
        <dbReference type="HAMAP-Rule" id="MF_00244"/>
    </source>
</evidence>
<dbReference type="CDD" id="cd02165">
    <property type="entry name" value="NMNAT"/>
    <property type="match status" value="1"/>
</dbReference>
<dbReference type="Proteomes" id="UP000595332">
    <property type="component" value="Chromosome"/>
</dbReference>
<dbReference type="SUPFAM" id="SSF52374">
    <property type="entry name" value="Nucleotidylyl transferase"/>
    <property type="match status" value="1"/>
</dbReference>
<keyword evidence="4 11" id="KW-0662">Pyridine nucleotide biosynthesis</keyword>
<evidence type="ECO:0000256" key="8">
    <source>
        <dbReference type="ARBA" id="ARBA00022840"/>
    </source>
</evidence>
<dbReference type="EC" id="2.7.7.18" evidence="11"/>
<dbReference type="InterPro" id="IPR005248">
    <property type="entry name" value="NadD/NMNAT"/>
</dbReference>
<keyword evidence="14" id="KW-1185">Reference proteome</keyword>
<dbReference type="AlphaFoldDB" id="A0A7R6P6Z5"/>
<reference evidence="13 14" key="1">
    <citation type="journal article" date="2008" name="Int. J. Syst. Evol. Microbiol.">
        <title>Neptunomonas japonica sp. nov., an Osedax japonicus symbiont-like bacterium isolated from sediment adjacent to sperm whale carcasses off Kagoshima, Japan.</title>
        <authorList>
            <person name="Miyazaki M."/>
            <person name="Nogi Y."/>
            <person name="Fujiwara Y."/>
            <person name="Kawato M."/>
            <person name="Kubokawa K."/>
            <person name="Horikoshi K."/>
        </authorList>
    </citation>
    <scope>NUCLEOTIDE SEQUENCE [LARGE SCALE GENOMIC DNA]</scope>
    <source>
        <strain evidence="13 14">JAMM 1380</strain>
    </source>
</reference>
<keyword evidence="7 11" id="KW-0547">Nucleotide-binding</keyword>
<dbReference type="NCBIfam" id="TIGR00482">
    <property type="entry name" value="nicotinate (nicotinamide) nucleotide adenylyltransferase"/>
    <property type="match status" value="1"/>
</dbReference>
<dbReference type="GO" id="GO:0009435">
    <property type="term" value="P:NAD+ biosynthetic process"/>
    <property type="evidence" value="ECO:0007669"/>
    <property type="project" value="UniProtKB-UniRule"/>
</dbReference>
<comment type="catalytic activity">
    <reaction evidence="10 11">
        <text>nicotinate beta-D-ribonucleotide + ATP + H(+) = deamido-NAD(+) + diphosphate</text>
        <dbReference type="Rhea" id="RHEA:22860"/>
        <dbReference type="ChEBI" id="CHEBI:15378"/>
        <dbReference type="ChEBI" id="CHEBI:30616"/>
        <dbReference type="ChEBI" id="CHEBI:33019"/>
        <dbReference type="ChEBI" id="CHEBI:57502"/>
        <dbReference type="ChEBI" id="CHEBI:58437"/>
        <dbReference type="EC" id="2.7.7.18"/>
    </reaction>
</comment>
<dbReference type="PANTHER" id="PTHR39321:SF3">
    <property type="entry name" value="PHOSPHOPANTETHEINE ADENYLYLTRANSFERASE"/>
    <property type="match status" value="1"/>
</dbReference>
<dbReference type="Gene3D" id="3.40.50.620">
    <property type="entry name" value="HUPs"/>
    <property type="match status" value="1"/>
</dbReference>
<proteinExistence type="inferred from homology"/>
<evidence type="ECO:0000256" key="1">
    <source>
        <dbReference type="ARBA" id="ARBA00002324"/>
    </source>
</evidence>
<evidence type="ECO:0000313" key="14">
    <source>
        <dbReference type="Proteomes" id="UP000595332"/>
    </source>
</evidence>
<evidence type="ECO:0000256" key="10">
    <source>
        <dbReference type="ARBA" id="ARBA00048721"/>
    </source>
</evidence>
<dbReference type="UniPathway" id="UPA00253">
    <property type="reaction ID" value="UER00332"/>
</dbReference>
<dbReference type="RefSeq" id="WP_201349156.1">
    <property type="nucleotide sequence ID" value="NZ_AP014546.1"/>
</dbReference>
<evidence type="ECO:0000256" key="3">
    <source>
        <dbReference type="ARBA" id="ARBA00009014"/>
    </source>
</evidence>
<comment type="pathway">
    <text evidence="2 11">Cofactor biosynthesis; NAD(+) biosynthesis; deamido-NAD(+) from nicotinate D-ribonucleotide: step 1/1.</text>
</comment>
<dbReference type="EMBL" id="AP014546">
    <property type="protein sequence ID" value="BBB28458.1"/>
    <property type="molecule type" value="Genomic_DNA"/>
</dbReference>
<comment type="similarity">
    <text evidence="3 11">Belongs to the NadD family.</text>
</comment>
<evidence type="ECO:0000256" key="5">
    <source>
        <dbReference type="ARBA" id="ARBA00022679"/>
    </source>
</evidence>
<dbReference type="PANTHER" id="PTHR39321">
    <property type="entry name" value="NICOTINATE-NUCLEOTIDE ADENYLYLTRANSFERASE-RELATED"/>
    <property type="match status" value="1"/>
</dbReference>
<dbReference type="GO" id="GO:0004515">
    <property type="term" value="F:nicotinate-nucleotide adenylyltransferase activity"/>
    <property type="evidence" value="ECO:0007669"/>
    <property type="project" value="UniProtKB-UniRule"/>
</dbReference>
<evidence type="ECO:0000313" key="13">
    <source>
        <dbReference type="EMBL" id="BBB28458.1"/>
    </source>
</evidence>
<dbReference type="InterPro" id="IPR004821">
    <property type="entry name" value="Cyt_trans-like"/>
</dbReference>
<feature type="domain" description="Cytidyltransferase-like" evidence="12">
    <location>
        <begin position="7"/>
        <end position="185"/>
    </location>
</feature>
<dbReference type="NCBIfam" id="NF000839">
    <property type="entry name" value="PRK00071.1-1"/>
    <property type="match status" value="1"/>
</dbReference>
<dbReference type="Pfam" id="PF01467">
    <property type="entry name" value="CTP_transf_like"/>
    <property type="match status" value="1"/>
</dbReference>
<evidence type="ECO:0000256" key="4">
    <source>
        <dbReference type="ARBA" id="ARBA00022642"/>
    </source>
</evidence>
<evidence type="ECO:0000256" key="6">
    <source>
        <dbReference type="ARBA" id="ARBA00022695"/>
    </source>
</evidence>